<proteinExistence type="predicted"/>
<gene>
    <name evidence="2" type="ORF">ACIB24_21385</name>
</gene>
<sequence>MADGSGRVLHVAETAQWELGRQVGSYEISSRGKTLAEEGFIHCSTATQAGPVLRNFYADLDPAALTLLVLDVDLLGALGSPVRWDDVPGAEAPFPHVYGPILPGAVVATLAVGGTAGAPELPPPADLDALDVLSAPPSPSE</sequence>
<dbReference type="InterPro" id="IPR009297">
    <property type="entry name" value="DUF952"/>
</dbReference>
<comment type="caution">
    <text evidence="2">The sequence shown here is derived from an EMBL/GenBank/DDBJ whole genome shotgun (WGS) entry which is preliminary data.</text>
</comment>
<dbReference type="Proteomes" id="UP001612915">
    <property type="component" value="Unassembled WGS sequence"/>
</dbReference>
<dbReference type="Pfam" id="PF06108">
    <property type="entry name" value="DUF952"/>
    <property type="match status" value="1"/>
</dbReference>
<dbReference type="EMBL" id="JBITLV010000008">
    <property type="protein sequence ID" value="MFI7589629.1"/>
    <property type="molecule type" value="Genomic_DNA"/>
</dbReference>
<evidence type="ECO:0000313" key="2">
    <source>
        <dbReference type="EMBL" id="MFI7589629.1"/>
    </source>
</evidence>
<evidence type="ECO:0000256" key="1">
    <source>
        <dbReference type="SAM" id="MobiDB-lite"/>
    </source>
</evidence>
<organism evidence="2 3">
    <name type="scientific">Spongisporangium articulatum</name>
    <dbReference type="NCBI Taxonomy" id="3362603"/>
    <lineage>
        <taxon>Bacteria</taxon>
        <taxon>Bacillati</taxon>
        <taxon>Actinomycetota</taxon>
        <taxon>Actinomycetes</taxon>
        <taxon>Kineosporiales</taxon>
        <taxon>Kineosporiaceae</taxon>
        <taxon>Spongisporangium</taxon>
    </lineage>
</organism>
<keyword evidence="3" id="KW-1185">Reference proteome</keyword>
<dbReference type="RefSeq" id="WP_398284232.1">
    <property type="nucleotide sequence ID" value="NZ_JBITLV010000008.1"/>
</dbReference>
<dbReference type="PANTHER" id="PTHR34129:SF1">
    <property type="entry name" value="DUF952 DOMAIN-CONTAINING PROTEIN"/>
    <property type="match status" value="1"/>
</dbReference>
<protein>
    <submittedName>
        <fullName evidence="2">DUF952 domain-containing protein</fullName>
    </submittedName>
</protein>
<dbReference type="Gene3D" id="3.20.170.20">
    <property type="entry name" value="Protein of unknown function DUF952"/>
    <property type="match status" value="1"/>
</dbReference>
<accession>A0ABW8ATF6</accession>
<reference evidence="2 3" key="1">
    <citation type="submission" date="2024-10" db="EMBL/GenBank/DDBJ databases">
        <title>The Natural Products Discovery Center: Release of the First 8490 Sequenced Strains for Exploring Actinobacteria Biosynthetic Diversity.</title>
        <authorList>
            <person name="Kalkreuter E."/>
            <person name="Kautsar S.A."/>
            <person name="Yang D."/>
            <person name="Bader C.D."/>
            <person name="Teijaro C.N."/>
            <person name="Fluegel L."/>
            <person name="Davis C.M."/>
            <person name="Simpson J.R."/>
            <person name="Lauterbach L."/>
            <person name="Steele A.D."/>
            <person name="Gui C."/>
            <person name="Meng S."/>
            <person name="Li G."/>
            <person name="Viehrig K."/>
            <person name="Ye F."/>
            <person name="Su P."/>
            <person name="Kiefer A.F."/>
            <person name="Nichols A."/>
            <person name="Cepeda A.J."/>
            <person name="Yan W."/>
            <person name="Fan B."/>
            <person name="Jiang Y."/>
            <person name="Adhikari A."/>
            <person name="Zheng C.-J."/>
            <person name="Schuster L."/>
            <person name="Cowan T.M."/>
            <person name="Smanski M.J."/>
            <person name="Chevrette M.G."/>
            <person name="De Carvalho L.P.S."/>
            <person name="Shen B."/>
        </authorList>
    </citation>
    <scope>NUCLEOTIDE SEQUENCE [LARGE SCALE GENOMIC DNA]</scope>
    <source>
        <strain evidence="2 3">NPDC049639</strain>
    </source>
</reference>
<dbReference type="PANTHER" id="PTHR34129">
    <property type="entry name" value="BLR1139 PROTEIN"/>
    <property type="match status" value="1"/>
</dbReference>
<evidence type="ECO:0000313" key="3">
    <source>
        <dbReference type="Proteomes" id="UP001612915"/>
    </source>
</evidence>
<feature type="compositionally biased region" description="Low complexity" evidence="1">
    <location>
        <begin position="126"/>
        <end position="135"/>
    </location>
</feature>
<name>A0ABW8ATF6_9ACTN</name>
<feature type="region of interest" description="Disordered" evidence="1">
    <location>
        <begin position="120"/>
        <end position="141"/>
    </location>
</feature>
<dbReference type="SUPFAM" id="SSF56399">
    <property type="entry name" value="ADP-ribosylation"/>
    <property type="match status" value="1"/>
</dbReference>